<dbReference type="HOGENOM" id="CLU_068734_0_0_1"/>
<dbReference type="RefSeq" id="XP_003681732.1">
    <property type="nucleotide sequence ID" value="XM_003681684.1"/>
</dbReference>
<keyword evidence="6" id="KW-0137">Centromere</keyword>
<comment type="subcellular location">
    <subcellularLocation>
        <location evidence="2">Chromosome</location>
        <location evidence="2">Centromere</location>
    </subcellularLocation>
    <subcellularLocation>
        <location evidence="1">Nucleus</location>
    </subcellularLocation>
</comment>
<dbReference type="KEGG" id="tdl:TDEL_0E02780"/>
<dbReference type="GO" id="GO:0034087">
    <property type="term" value="P:establishment of mitotic sister chromatid cohesion"/>
    <property type="evidence" value="ECO:0007669"/>
    <property type="project" value="EnsemblFungi"/>
</dbReference>
<comment type="similarity">
    <text evidence="3">Belongs to the CENP-O/MCM21 family.</text>
</comment>
<gene>
    <name evidence="9" type="primary">TDEL0E02780</name>
    <name evidence="9" type="ORF">TDEL_0E02780</name>
</gene>
<evidence type="ECO:0000256" key="4">
    <source>
        <dbReference type="ARBA" id="ARBA00022454"/>
    </source>
</evidence>
<dbReference type="InterPro" id="IPR018464">
    <property type="entry name" value="CENP-O"/>
</dbReference>
<dbReference type="GeneID" id="11503877"/>
<feature type="compositionally biased region" description="Basic and acidic residues" evidence="8">
    <location>
        <begin position="91"/>
        <end position="102"/>
    </location>
</feature>
<evidence type="ECO:0000256" key="1">
    <source>
        <dbReference type="ARBA" id="ARBA00004123"/>
    </source>
</evidence>
<evidence type="ECO:0000256" key="7">
    <source>
        <dbReference type="SAM" id="Coils"/>
    </source>
</evidence>
<dbReference type="FunCoup" id="G8ZV77">
    <property type="interactions" value="102"/>
</dbReference>
<proteinExistence type="inferred from homology"/>
<sequence>MSELEDLQQDIDALTREIGDLVKERDGLKDELRRNDADKLANHPVVKNFQSVFHQFPQLYDVLSEETTARHEESTQDPISLKRKRNTDVNSPKKDKSFRGDHPPVFQHQMFDESIAQFIDTNILTSPSKARRRMKDTKYDEDAPRNQVLLENVYRMFGITYFPVVDPTDLKVNKETNKTEINREMIGIRLEVFNESIARFEKPYYILLKKKIKSDSWLLFKHTVPIFIDVHALFNKTNGGAIISHENIYLFAKTVYRQLIELTARMQNLEDLMSSGVIDNLDLDLEAAAVSFSKNEVQFRLMLHKDQIVSCSLVGEALDGNVKPQLETIFLGPLHELEIKLKHLDQL</sequence>
<dbReference type="Pfam" id="PF09496">
    <property type="entry name" value="CENP-O"/>
    <property type="match status" value="1"/>
</dbReference>
<name>G8ZV77_TORDE</name>
<protein>
    <recommendedName>
        <fullName evidence="11">Central kinetochore subunit MCM21</fullName>
    </recommendedName>
</protein>
<accession>G8ZV77</accession>
<dbReference type="GO" id="GO:0071459">
    <property type="term" value="P:protein localization to chromosome, centromeric region"/>
    <property type="evidence" value="ECO:0007669"/>
    <property type="project" value="EnsemblFungi"/>
</dbReference>
<evidence type="ECO:0000313" key="9">
    <source>
        <dbReference type="EMBL" id="CCE92521.1"/>
    </source>
</evidence>
<organism evidence="9 10">
    <name type="scientific">Torulaspora delbrueckii</name>
    <name type="common">Yeast</name>
    <name type="synonym">Candida colliculosa</name>
    <dbReference type="NCBI Taxonomy" id="4950"/>
    <lineage>
        <taxon>Eukaryota</taxon>
        <taxon>Fungi</taxon>
        <taxon>Dikarya</taxon>
        <taxon>Ascomycota</taxon>
        <taxon>Saccharomycotina</taxon>
        <taxon>Saccharomycetes</taxon>
        <taxon>Saccharomycetales</taxon>
        <taxon>Saccharomycetaceae</taxon>
        <taxon>Torulaspora</taxon>
    </lineage>
</organism>
<dbReference type="STRING" id="1076872.G8ZV77"/>
<dbReference type="CDD" id="cd23834">
    <property type="entry name" value="DRWD-C_Mcm21"/>
    <property type="match status" value="1"/>
</dbReference>
<dbReference type="eggNOG" id="ENOG502RXWX">
    <property type="taxonomic scope" value="Eukaryota"/>
</dbReference>
<keyword evidence="10" id="KW-1185">Reference proteome</keyword>
<keyword evidence="4" id="KW-0158">Chromosome</keyword>
<evidence type="ECO:0000313" key="10">
    <source>
        <dbReference type="Proteomes" id="UP000005627"/>
    </source>
</evidence>
<dbReference type="GO" id="GO:0000817">
    <property type="term" value="C:COMA complex"/>
    <property type="evidence" value="ECO:0007669"/>
    <property type="project" value="EnsemblFungi"/>
</dbReference>
<evidence type="ECO:0000256" key="2">
    <source>
        <dbReference type="ARBA" id="ARBA00004584"/>
    </source>
</evidence>
<evidence type="ECO:0000256" key="8">
    <source>
        <dbReference type="SAM" id="MobiDB-lite"/>
    </source>
</evidence>
<dbReference type="EMBL" id="HE616746">
    <property type="protein sequence ID" value="CCE92521.1"/>
    <property type="molecule type" value="Genomic_DNA"/>
</dbReference>
<evidence type="ECO:0008006" key="11">
    <source>
        <dbReference type="Google" id="ProtNLM"/>
    </source>
</evidence>
<reference evidence="9 10" key="1">
    <citation type="journal article" date="2011" name="Proc. Natl. Acad. Sci. U.S.A.">
        <title>Evolutionary erosion of yeast sex chromosomes by mating-type switching accidents.</title>
        <authorList>
            <person name="Gordon J.L."/>
            <person name="Armisen D."/>
            <person name="Proux-Wera E."/>
            <person name="Oheigeartaigh S.S."/>
            <person name="Byrne K.P."/>
            <person name="Wolfe K.H."/>
        </authorList>
    </citation>
    <scope>NUCLEOTIDE SEQUENCE [LARGE SCALE GENOMIC DNA]</scope>
    <source>
        <strain evidence="10">ATCC 10662 / CBS 1146 / NBRC 0425 / NCYC 2629 / NRRL Y-866</strain>
    </source>
</reference>
<evidence type="ECO:0000256" key="5">
    <source>
        <dbReference type="ARBA" id="ARBA00023242"/>
    </source>
</evidence>
<dbReference type="CDD" id="cd23830">
    <property type="entry name" value="DRWD-N_Mcm21"/>
    <property type="match status" value="1"/>
</dbReference>
<evidence type="ECO:0000256" key="3">
    <source>
        <dbReference type="ARBA" id="ARBA00007321"/>
    </source>
</evidence>
<evidence type="ECO:0000256" key="6">
    <source>
        <dbReference type="ARBA" id="ARBA00023328"/>
    </source>
</evidence>
<feature type="coiled-coil region" evidence="7">
    <location>
        <begin position="4"/>
        <end position="31"/>
    </location>
</feature>
<dbReference type="AlphaFoldDB" id="G8ZV77"/>
<dbReference type="Proteomes" id="UP000005627">
    <property type="component" value="Chromosome 5"/>
</dbReference>
<dbReference type="OrthoDB" id="10050372at2759"/>
<dbReference type="InParanoid" id="G8ZV77"/>
<keyword evidence="5" id="KW-0539">Nucleus</keyword>
<dbReference type="GO" id="GO:1905262">
    <property type="term" value="P:negative regulation of meiotic DNA double-strand break formation involved in reciprocal meiotic recombination"/>
    <property type="evidence" value="ECO:0007669"/>
    <property type="project" value="EnsemblFungi"/>
</dbReference>
<feature type="region of interest" description="Disordered" evidence="8">
    <location>
        <begin position="67"/>
        <end position="102"/>
    </location>
</feature>
<keyword evidence="7" id="KW-0175">Coiled coil</keyword>